<sequence length="791" mass="83346">MKHFYNFNFAASVQPVTSALGRAAGSRLRNFLTLTLLSLFMLLGVEVFGQAATKIGVGANVTAKTSLDDTPLDWNLASSWVEGVVPISSDIVFIPKGSVIKVTGNAVCNRLDIDAGSGQDKRGGEIIIGDDNVPAGTTSTLTVANLRFKTTTGKPKLRANLTIQSSGHLVVTDAITKHSQNGGAVSDANTNIFYTFSDKSIIEYSGANQTLFNFSAETYSVKGEPEQTSSVYQNLILSGSGTKTPTDAFRIEDNLTINSGTIFAAGSLVHNISGSVTNSGNLLAGTSTINIGGDFTNTGTGAFNKGTGSTIVFNGSNQSVAGVNYHNLQFTTSGTKTATGNIGVAGAFTDNTGSIFAAASYTHTISGNWNIQGAFTPGSSTIVLNGSSGVVKNISAAAGARTFNNLTIQNGEGTLLNNFSVTGILDLKTKLKTQGFTLDLGTTGVLARAENNIEYIDGFVKATRNIPAYGTGTQLFGNIGLSIGSTSSTSVEPMTLIITRTTGKELLADNGYSSARRYYDITAASGTSIEKANLQVDMDFMVSELNQPSSPQSIYRQTSVTAASSTFQGIISTLFKSTGETTTGVTQTYRISNFGTLGLYTAGSMNAPLPVELAWFKAERQAQGVNLTWMTASEKDNSGFEVQVSTDGRNFSKIGFVKSSVTTSSVAQRYSFLDKNIATGTRYYRLAQIDLDGTTTYSFVKAINVGGIKVATAAYPNPFASDVTVQLSNGTPREVRIILSNAFGQVISEQQSEATESGQVTVNMSSAKASGIYILQVVDNGSKHTFKLMKK</sequence>
<dbReference type="EMBL" id="JBHUIM010000001">
    <property type="protein sequence ID" value="MFD2246778.1"/>
    <property type="molecule type" value="Genomic_DNA"/>
</dbReference>
<dbReference type="InterPro" id="IPR013783">
    <property type="entry name" value="Ig-like_fold"/>
</dbReference>
<keyword evidence="3" id="KW-1185">Reference proteome</keyword>
<dbReference type="Pfam" id="PF18962">
    <property type="entry name" value="Por_Secre_tail"/>
    <property type="match status" value="1"/>
</dbReference>
<name>A0ABW5CYA4_9BACT</name>
<evidence type="ECO:0000259" key="1">
    <source>
        <dbReference type="Pfam" id="PF18962"/>
    </source>
</evidence>
<comment type="caution">
    <text evidence="2">The sequence shown here is derived from an EMBL/GenBank/DDBJ whole genome shotgun (WGS) entry which is preliminary data.</text>
</comment>
<organism evidence="2 3">
    <name type="scientific">Pontibacter ruber</name>
    <dbReference type="NCBI Taxonomy" id="1343895"/>
    <lineage>
        <taxon>Bacteria</taxon>
        <taxon>Pseudomonadati</taxon>
        <taxon>Bacteroidota</taxon>
        <taxon>Cytophagia</taxon>
        <taxon>Cytophagales</taxon>
        <taxon>Hymenobacteraceae</taxon>
        <taxon>Pontibacter</taxon>
    </lineage>
</organism>
<dbReference type="Proteomes" id="UP001597374">
    <property type="component" value="Unassembled WGS sequence"/>
</dbReference>
<evidence type="ECO:0000313" key="3">
    <source>
        <dbReference type="Proteomes" id="UP001597374"/>
    </source>
</evidence>
<protein>
    <submittedName>
        <fullName evidence="2">T9SS type A sorting domain-containing protein</fullName>
    </submittedName>
</protein>
<reference evidence="3" key="1">
    <citation type="journal article" date="2019" name="Int. J. Syst. Evol. Microbiol.">
        <title>The Global Catalogue of Microorganisms (GCM) 10K type strain sequencing project: providing services to taxonomists for standard genome sequencing and annotation.</title>
        <authorList>
            <consortium name="The Broad Institute Genomics Platform"/>
            <consortium name="The Broad Institute Genome Sequencing Center for Infectious Disease"/>
            <person name="Wu L."/>
            <person name="Ma J."/>
        </authorList>
    </citation>
    <scope>NUCLEOTIDE SEQUENCE [LARGE SCALE GENOMIC DNA]</scope>
    <source>
        <strain evidence="3">CGMCC 4.1782</strain>
    </source>
</reference>
<accession>A0ABW5CYA4</accession>
<dbReference type="Gene3D" id="2.60.40.10">
    <property type="entry name" value="Immunoglobulins"/>
    <property type="match status" value="1"/>
</dbReference>
<dbReference type="InterPro" id="IPR026444">
    <property type="entry name" value="Secre_tail"/>
</dbReference>
<gene>
    <name evidence="2" type="ORF">ACFSKP_10970</name>
</gene>
<evidence type="ECO:0000313" key="2">
    <source>
        <dbReference type="EMBL" id="MFD2246778.1"/>
    </source>
</evidence>
<feature type="domain" description="Secretion system C-terminal sorting" evidence="1">
    <location>
        <begin position="715"/>
        <end position="787"/>
    </location>
</feature>
<proteinExistence type="predicted"/>
<dbReference type="RefSeq" id="WP_250428556.1">
    <property type="nucleotide sequence ID" value="NZ_JALPRR010000001.1"/>
</dbReference>
<dbReference type="NCBIfam" id="TIGR04183">
    <property type="entry name" value="Por_Secre_tail"/>
    <property type="match status" value="1"/>
</dbReference>